<dbReference type="EMBL" id="QGMI01001527">
    <property type="protein sequence ID" value="TVY32921.1"/>
    <property type="molecule type" value="Genomic_DNA"/>
</dbReference>
<protein>
    <submittedName>
        <fullName evidence="2">Uncharacterized protein</fullName>
    </submittedName>
</protein>
<feature type="region of interest" description="Disordered" evidence="1">
    <location>
        <begin position="1"/>
        <end position="32"/>
    </location>
</feature>
<name>A0A8H8RET5_9HELO</name>
<organism evidence="2 3">
    <name type="scientific">Lachnellula occidentalis</name>
    <dbReference type="NCBI Taxonomy" id="215460"/>
    <lineage>
        <taxon>Eukaryota</taxon>
        <taxon>Fungi</taxon>
        <taxon>Dikarya</taxon>
        <taxon>Ascomycota</taxon>
        <taxon>Pezizomycotina</taxon>
        <taxon>Leotiomycetes</taxon>
        <taxon>Helotiales</taxon>
        <taxon>Lachnaceae</taxon>
        <taxon>Lachnellula</taxon>
    </lineage>
</organism>
<keyword evidence="3" id="KW-1185">Reference proteome</keyword>
<proteinExistence type="predicted"/>
<accession>A0A8H8RET5</accession>
<evidence type="ECO:0000313" key="3">
    <source>
        <dbReference type="Proteomes" id="UP000443090"/>
    </source>
</evidence>
<dbReference type="AlphaFoldDB" id="A0A8H8RET5"/>
<sequence length="63" mass="6917">MSKSESDSKQAAAVEEDDEPDDWINAGTSGSSVPAARVSRYAKSFDVPDPFSYDMYSGEYKDE</sequence>
<dbReference type="Proteomes" id="UP000443090">
    <property type="component" value="Unassembled WGS sequence"/>
</dbReference>
<comment type="caution">
    <text evidence="2">The sequence shown here is derived from an EMBL/GenBank/DDBJ whole genome shotgun (WGS) entry which is preliminary data.</text>
</comment>
<evidence type="ECO:0000256" key="1">
    <source>
        <dbReference type="SAM" id="MobiDB-lite"/>
    </source>
</evidence>
<reference evidence="2 3" key="1">
    <citation type="submission" date="2018-05" db="EMBL/GenBank/DDBJ databases">
        <title>Genome sequencing and assembly of the regulated plant pathogen Lachnellula willkommii and related sister species for the development of diagnostic species identification markers.</title>
        <authorList>
            <person name="Giroux E."/>
            <person name="Bilodeau G."/>
        </authorList>
    </citation>
    <scope>NUCLEOTIDE SEQUENCE [LARGE SCALE GENOMIC DNA]</scope>
    <source>
        <strain evidence="2 3">CBS 160.35</strain>
    </source>
</reference>
<evidence type="ECO:0000313" key="2">
    <source>
        <dbReference type="EMBL" id="TVY32921.1"/>
    </source>
</evidence>
<gene>
    <name evidence="2" type="ORF">LOCC1_G007225</name>
</gene>